<dbReference type="SUPFAM" id="SSF52266">
    <property type="entry name" value="SGNH hydrolase"/>
    <property type="match status" value="1"/>
</dbReference>
<dbReference type="InterPro" id="IPR036514">
    <property type="entry name" value="SGNH_hydro_sf"/>
</dbReference>
<dbReference type="InterPro" id="IPR005181">
    <property type="entry name" value="SASA"/>
</dbReference>
<dbReference type="Proteomes" id="UP000318017">
    <property type="component" value="Chromosome"/>
</dbReference>
<reference evidence="3 4" key="1">
    <citation type="submission" date="2019-02" db="EMBL/GenBank/DDBJ databases">
        <title>Deep-cultivation of Planctomycetes and their phenomic and genomic characterization uncovers novel biology.</title>
        <authorList>
            <person name="Wiegand S."/>
            <person name="Jogler M."/>
            <person name="Boedeker C."/>
            <person name="Pinto D."/>
            <person name="Vollmers J."/>
            <person name="Rivas-Marin E."/>
            <person name="Kohn T."/>
            <person name="Peeters S.H."/>
            <person name="Heuer A."/>
            <person name="Rast P."/>
            <person name="Oberbeckmann S."/>
            <person name="Bunk B."/>
            <person name="Jeske O."/>
            <person name="Meyerdierks A."/>
            <person name="Storesund J.E."/>
            <person name="Kallscheuer N."/>
            <person name="Luecker S."/>
            <person name="Lage O.M."/>
            <person name="Pohl T."/>
            <person name="Merkel B.J."/>
            <person name="Hornburger P."/>
            <person name="Mueller R.-W."/>
            <person name="Bruemmer F."/>
            <person name="Labrenz M."/>
            <person name="Spormann A.M."/>
            <person name="Op den Camp H."/>
            <person name="Overmann J."/>
            <person name="Amann R."/>
            <person name="Jetten M.S.M."/>
            <person name="Mascher T."/>
            <person name="Medema M.H."/>
            <person name="Devos D.P."/>
            <person name="Kaster A.-K."/>
            <person name="Ovreas L."/>
            <person name="Rohde M."/>
            <person name="Galperin M.Y."/>
            <person name="Jogler C."/>
        </authorList>
    </citation>
    <scope>NUCLEOTIDE SEQUENCE [LARGE SCALE GENOMIC DNA]</scope>
    <source>
        <strain evidence="3 4">Q31a</strain>
    </source>
</reference>
<dbReference type="Gene3D" id="3.40.50.1110">
    <property type="entry name" value="SGNH hydrolase"/>
    <property type="match status" value="1"/>
</dbReference>
<gene>
    <name evidence="3" type="ORF">Q31a_23180</name>
</gene>
<accession>A0A518G5Z5</accession>
<sequence length="554" mass="61535">MLRPPRSCAQLNIVLRHLVPLDIFAQLHAHLPPIPTKVFNMNLKATLLASLRTVARPLVCALAPLAIASPVMADVAVPNIFGDHMVLQQKQPNKVWGKADAGEKVTVSFGGQQQSVVASDQGMWSVWLDPMPANKESQELTIRGNNEIKIADVLVGEVWICSGQSNMEWRVGNSNDPDLVKASAKYPLIRSINYPNVGTQEPVWTHDKSDWMVCSPDTVGEFSAVGYFFGRQVFQVIDTPIGLVNDSWGGSAAEAWVSREVLEADGAYAERLASYDAMEAERTKLKAMPELTKEQQDRLNNLSRNLDGNHRPANIYNGVLKSHLGYGIRGAIWYQGESNAGRAYQYRDLFPLMIDSWRKEWGQGDFPFYWVQLADFRNESTEPMESDWAELREAQTMTMTKLPNTGEAVIIDIGEGKDIHPRNKVDVGQRLARWALANEYGVEVAFHSPTYRAMEVADGKITLSFDHVDGGWRPFDVAQPLGFTIAGADKKFVNADAKILSDGRVEVSSSSVPEPVAVRYAWADNPICNMYSGVTLPLTPFRTDDWPGKTVDAK</sequence>
<dbReference type="Pfam" id="PF03629">
    <property type="entry name" value="SASA"/>
    <property type="match status" value="2"/>
</dbReference>
<keyword evidence="1" id="KW-0378">Hydrolase</keyword>
<proteinExistence type="predicted"/>
<evidence type="ECO:0000259" key="2">
    <source>
        <dbReference type="Pfam" id="PF03629"/>
    </source>
</evidence>
<dbReference type="PANTHER" id="PTHR22901">
    <property type="entry name" value="SIALATE O-ACETYLESTERASE"/>
    <property type="match status" value="1"/>
</dbReference>
<dbReference type="EMBL" id="CP036298">
    <property type="protein sequence ID" value="QDV24005.1"/>
    <property type="molecule type" value="Genomic_DNA"/>
</dbReference>
<dbReference type="PANTHER" id="PTHR22901:SF0">
    <property type="entry name" value="SIALATE O-ACETYLESTERASE"/>
    <property type="match status" value="1"/>
</dbReference>
<dbReference type="GO" id="GO:0001681">
    <property type="term" value="F:sialate O-acetylesterase activity"/>
    <property type="evidence" value="ECO:0007669"/>
    <property type="project" value="InterPro"/>
</dbReference>
<evidence type="ECO:0000313" key="3">
    <source>
        <dbReference type="EMBL" id="QDV24005.1"/>
    </source>
</evidence>
<organism evidence="3 4">
    <name type="scientific">Aureliella helgolandensis</name>
    <dbReference type="NCBI Taxonomy" id="2527968"/>
    <lineage>
        <taxon>Bacteria</taxon>
        <taxon>Pseudomonadati</taxon>
        <taxon>Planctomycetota</taxon>
        <taxon>Planctomycetia</taxon>
        <taxon>Pirellulales</taxon>
        <taxon>Pirellulaceae</taxon>
        <taxon>Aureliella</taxon>
    </lineage>
</organism>
<dbReference type="AlphaFoldDB" id="A0A518G5Z5"/>
<dbReference type="InterPro" id="IPR039329">
    <property type="entry name" value="SIAE"/>
</dbReference>
<keyword evidence="4" id="KW-1185">Reference proteome</keyword>
<protein>
    <recommendedName>
        <fullName evidence="2">Sialate O-acetylesterase domain-containing protein</fullName>
    </recommendedName>
</protein>
<name>A0A518G5Z5_9BACT</name>
<dbReference type="GO" id="GO:0005975">
    <property type="term" value="P:carbohydrate metabolic process"/>
    <property type="evidence" value="ECO:0007669"/>
    <property type="project" value="TreeGrafter"/>
</dbReference>
<evidence type="ECO:0000313" key="4">
    <source>
        <dbReference type="Proteomes" id="UP000318017"/>
    </source>
</evidence>
<feature type="domain" description="Sialate O-acetylesterase" evidence="2">
    <location>
        <begin position="327"/>
        <end position="433"/>
    </location>
</feature>
<evidence type="ECO:0000256" key="1">
    <source>
        <dbReference type="ARBA" id="ARBA00022801"/>
    </source>
</evidence>
<dbReference type="KEGG" id="ahel:Q31a_23180"/>
<dbReference type="RefSeq" id="WP_231691144.1">
    <property type="nucleotide sequence ID" value="NZ_CP036298.1"/>
</dbReference>
<feature type="domain" description="Sialate O-acetylesterase" evidence="2">
    <location>
        <begin position="157"/>
        <end position="287"/>
    </location>
</feature>